<proteinExistence type="predicted"/>
<gene>
    <name evidence="1" type="ORF">Q6348_10690</name>
</gene>
<accession>A0ABT9D9T4</accession>
<evidence type="ECO:0008006" key="3">
    <source>
        <dbReference type="Google" id="ProtNLM"/>
    </source>
</evidence>
<dbReference type="Gene3D" id="3.30.530.20">
    <property type="match status" value="1"/>
</dbReference>
<dbReference type="SUPFAM" id="SSF55961">
    <property type="entry name" value="Bet v1-like"/>
    <property type="match status" value="1"/>
</dbReference>
<evidence type="ECO:0000313" key="1">
    <source>
        <dbReference type="EMBL" id="MDO8107662.1"/>
    </source>
</evidence>
<reference evidence="1 2" key="1">
    <citation type="submission" date="2023-07" db="EMBL/GenBank/DDBJ databases">
        <title>Description of novel actinomycetes strains, isolated from tidal flat sediment.</title>
        <authorList>
            <person name="Lu C."/>
        </authorList>
    </citation>
    <scope>NUCLEOTIDE SEQUENCE [LARGE SCALE GENOMIC DNA]</scope>
    <source>
        <strain evidence="1 2">SYSU T00b441</strain>
    </source>
</reference>
<dbReference type="EMBL" id="JAUQYP010000001">
    <property type="protein sequence ID" value="MDO8107662.1"/>
    <property type="molecule type" value="Genomic_DNA"/>
</dbReference>
<organism evidence="1 2">
    <name type="scientific">Actinotalea lenta</name>
    <dbReference type="NCBI Taxonomy" id="3064654"/>
    <lineage>
        <taxon>Bacteria</taxon>
        <taxon>Bacillati</taxon>
        <taxon>Actinomycetota</taxon>
        <taxon>Actinomycetes</taxon>
        <taxon>Micrococcales</taxon>
        <taxon>Cellulomonadaceae</taxon>
        <taxon>Actinotalea</taxon>
    </lineage>
</organism>
<dbReference type="Proteomes" id="UP001232536">
    <property type="component" value="Unassembled WGS sequence"/>
</dbReference>
<comment type="caution">
    <text evidence="1">The sequence shown here is derived from an EMBL/GenBank/DDBJ whole genome shotgun (WGS) entry which is preliminary data.</text>
</comment>
<dbReference type="InterPro" id="IPR023393">
    <property type="entry name" value="START-like_dom_sf"/>
</dbReference>
<name>A0ABT9D9T4_9CELL</name>
<dbReference type="RefSeq" id="WP_304601277.1">
    <property type="nucleotide sequence ID" value="NZ_JAUQYO010000001.1"/>
</dbReference>
<keyword evidence="2" id="KW-1185">Reference proteome</keyword>
<protein>
    <recommendedName>
        <fullName evidence="3">Cyclase</fullName>
    </recommendedName>
</protein>
<sequence length="133" mass="14602">MADYAGTIQIGNPVDLIFDYLSDVENLPAYFARMTEAHPTGAQEVHTTATLPDGHQVQGDAWWRTDEVHRRVEWGAEDGSGYRGRISLHGHPDGTKVELHLHTPHDEDPDVQAAITDALHSIKSALETSPNGV</sequence>
<evidence type="ECO:0000313" key="2">
    <source>
        <dbReference type="Proteomes" id="UP001232536"/>
    </source>
</evidence>